<gene>
    <name evidence="3" type="ORF">Q8F55_004939</name>
</gene>
<feature type="compositionally biased region" description="Low complexity" evidence="2">
    <location>
        <begin position="553"/>
        <end position="562"/>
    </location>
</feature>
<dbReference type="PRINTS" id="PR01911">
    <property type="entry name" value="PFDSPHPHTASE"/>
</dbReference>
<feature type="compositionally biased region" description="Low complexity" evidence="2">
    <location>
        <begin position="358"/>
        <end position="373"/>
    </location>
</feature>
<dbReference type="SUPFAM" id="SSF52799">
    <property type="entry name" value="(Phosphotyrosine protein) phosphatases II"/>
    <property type="match status" value="1"/>
</dbReference>
<organism evidence="3 4">
    <name type="scientific">Vanrija albida</name>
    <dbReference type="NCBI Taxonomy" id="181172"/>
    <lineage>
        <taxon>Eukaryota</taxon>
        <taxon>Fungi</taxon>
        <taxon>Dikarya</taxon>
        <taxon>Basidiomycota</taxon>
        <taxon>Agaricomycotina</taxon>
        <taxon>Tremellomycetes</taxon>
        <taxon>Trichosporonales</taxon>
        <taxon>Trichosporonaceae</taxon>
        <taxon>Vanrija</taxon>
    </lineage>
</organism>
<evidence type="ECO:0000313" key="4">
    <source>
        <dbReference type="Proteomes" id="UP001565368"/>
    </source>
</evidence>
<dbReference type="InterPro" id="IPR029021">
    <property type="entry name" value="Prot-tyrosine_phosphatase-like"/>
</dbReference>
<dbReference type="PANTHER" id="PTHR31126:SF74">
    <property type="entry name" value="TYROSINE-PROTEIN PHOSPHATASE-LIKE PROTEIN OCA2"/>
    <property type="match status" value="1"/>
</dbReference>
<keyword evidence="4" id="KW-1185">Reference proteome</keyword>
<dbReference type="Gene3D" id="3.90.190.10">
    <property type="entry name" value="Protein tyrosine phosphatase superfamily"/>
    <property type="match status" value="1"/>
</dbReference>
<protein>
    <submittedName>
        <fullName evidence="3">Uncharacterized protein</fullName>
    </submittedName>
</protein>
<dbReference type="RefSeq" id="XP_069208080.1">
    <property type="nucleotide sequence ID" value="XM_069353438.1"/>
</dbReference>
<feature type="compositionally biased region" description="Low complexity" evidence="2">
    <location>
        <begin position="569"/>
        <end position="581"/>
    </location>
</feature>
<feature type="compositionally biased region" description="Pro residues" evidence="2">
    <location>
        <begin position="409"/>
        <end position="418"/>
    </location>
</feature>
<dbReference type="Proteomes" id="UP001565368">
    <property type="component" value="Unassembled WGS sequence"/>
</dbReference>
<feature type="region of interest" description="Disordered" evidence="2">
    <location>
        <begin position="634"/>
        <end position="671"/>
    </location>
</feature>
<feature type="region of interest" description="Disordered" evidence="2">
    <location>
        <begin position="396"/>
        <end position="619"/>
    </location>
</feature>
<dbReference type="EMBL" id="JBBXJM010000004">
    <property type="protein sequence ID" value="KAL1408136.1"/>
    <property type="molecule type" value="Genomic_DNA"/>
</dbReference>
<comment type="caution">
    <text evidence="3">The sequence shown here is derived from an EMBL/GenBank/DDBJ whole genome shotgun (WGS) entry which is preliminary data.</text>
</comment>
<sequence>MAALPPALRPSTVASLDPPPVLVPPINFALVAPGVYRSGHPNRKNFGFLARLGLKTVVYVEHADEYRKDGADFVAQEGLDFHHLDLSDEEVGYNPHSVAVDPQALFTASGRARLHAALAVILDTRAYPLLIHDDTGKATATLVCALVRCFQRWALTAVFAEGDMFAGAGGSEGGGVGPAGRESSPHLTLLSAPSMASAASPAATAAPASLGRSAHHASLRTHLRKRHSILVRRLRPKPGGSGGEAAPVLHEHVHHHHIFGHPVPHAHAHGGAGHAHGHGHGAAAAATPPRRPVPGIAATPPRQAVPGIAVSDERLATPAPTTPSPPRARTPLRLMRRAKDRAVSEPLTHLAVPEPDDAASSASSLRSATPAPSIGHRRTLSNKMLSLVNFVRRGRDDKSPLGAVAPVAPATPLPPATPPASILGPRVPPARPHRSPDTASFITTRPRDSPSPDDLVPYRTPGGVFEARTAMPDPRPFGRARDSPPADLVSHFSDSTESSGILTRRRRRARRNAAPLSSQGSLRARSRSPTSFQYSVGSSKSSSFRVPWRGRRAGAAAPTPSDGSRRDSASSAASSSHGSPLSPAPPFAAPPSPPTPSRRVSSAARHDSHASARIRTPSLRRIKVWSHSMPELLHQHNQHQHGQHQHNQQRLRKPRAKKDTTIRRRRSSLDL</sequence>
<feature type="compositionally biased region" description="Pro residues" evidence="2">
    <location>
        <begin position="582"/>
        <end position="596"/>
    </location>
</feature>
<keyword evidence="1" id="KW-0378">Hydrolase</keyword>
<feature type="region of interest" description="Disordered" evidence="2">
    <location>
        <begin position="206"/>
        <end position="227"/>
    </location>
</feature>
<proteinExistence type="predicted"/>
<name>A0ABR3Q0V4_9TREE</name>
<dbReference type="InterPro" id="IPR004861">
    <property type="entry name" value="Siw14-like"/>
</dbReference>
<dbReference type="GeneID" id="95985982"/>
<accession>A0ABR3Q0V4</accession>
<feature type="compositionally biased region" description="Basic residues" evidence="2">
    <location>
        <begin position="636"/>
        <end position="656"/>
    </location>
</feature>
<reference evidence="3 4" key="1">
    <citation type="submission" date="2023-08" db="EMBL/GenBank/DDBJ databases">
        <title>Annotated Genome Sequence of Vanrija albida AlHP1.</title>
        <authorList>
            <person name="Herzog R."/>
        </authorList>
    </citation>
    <scope>NUCLEOTIDE SEQUENCE [LARGE SCALE GENOMIC DNA]</scope>
    <source>
        <strain evidence="3 4">AlHP1</strain>
    </source>
</reference>
<feature type="compositionally biased region" description="Low complexity" evidence="2">
    <location>
        <begin position="531"/>
        <end position="543"/>
    </location>
</feature>
<feature type="compositionally biased region" description="Basic and acidic residues" evidence="2">
    <location>
        <begin position="657"/>
        <end position="671"/>
    </location>
</feature>
<feature type="region of interest" description="Disordered" evidence="2">
    <location>
        <begin position="264"/>
        <end position="377"/>
    </location>
</feature>
<evidence type="ECO:0000256" key="1">
    <source>
        <dbReference type="ARBA" id="ARBA00022801"/>
    </source>
</evidence>
<evidence type="ECO:0000313" key="3">
    <source>
        <dbReference type="EMBL" id="KAL1408136.1"/>
    </source>
</evidence>
<dbReference type="Pfam" id="PF03162">
    <property type="entry name" value="Y_phosphatase2"/>
    <property type="match status" value="1"/>
</dbReference>
<feature type="compositionally biased region" description="Basic residues" evidence="2">
    <location>
        <begin position="213"/>
        <end position="227"/>
    </location>
</feature>
<dbReference type="PANTHER" id="PTHR31126">
    <property type="entry name" value="TYROSINE-PROTEIN PHOSPHATASE"/>
    <property type="match status" value="1"/>
</dbReference>
<evidence type="ECO:0000256" key="2">
    <source>
        <dbReference type="SAM" id="MobiDB-lite"/>
    </source>
</evidence>
<feature type="compositionally biased region" description="Polar residues" evidence="2">
    <location>
        <begin position="492"/>
        <end position="501"/>
    </location>
</feature>
<dbReference type="InterPro" id="IPR020428">
    <property type="entry name" value="PFA-DSPs"/>
</dbReference>